<sequence>MIERGGTRKGRGATQAQNAARAYRAALHRLVEGKATHPALAGRLVRITPAAVAREARRSRNPLYATHRDILDEIAIAVSGPNIGIDLTTTVAQLRDKIATLHAAVRRQADEKRRLASENLLLLYRARIAEERLQAITSHLTVQP</sequence>
<dbReference type="AlphaFoldDB" id="A0AAN4R5G8"/>
<evidence type="ECO:0000313" key="1">
    <source>
        <dbReference type="EMBL" id="GEL54797.1"/>
    </source>
</evidence>
<accession>A0AAN4R5G8</accession>
<gene>
    <name evidence="1" type="ORF">ABO01nite_28040</name>
</gene>
<organism evidence="1 2">
    <name type="scientific">Asaia bogorensis NBRC 16594</name>
    <dbReference type="NCBI Taxonomy" id="1231624"/>
    <lineage>
        <taxon>Bacteria</taxon>
        <taxon>Pseudomonadati</taxon>
        <taxon>Pseudomonadota</taxon>
        <taxon>Alphaproteobacteria</taxon>
        <taxon>Acetobacterales</taxon>
        <taxon>Acetobacteraceae</taxon>
        <taxon>Asaia</taxon>
    </lineage>
</organism>
<evidence type="ECO:0000313" key="2">
    <source>
        <dbReference type="Proteomes" id="UP000321287"/>
    </source>
</evidence>
<keyword evidence="2" id="KW-1185">Reference proteome</keyword>
<dbReference type="RefSeq" id="WP_222593078.1">
    <property type="nucleotide sequence ID" value="NZ_BAPU01000065.1"/>
</dbReference>
<protein>
    <submittedName>
        <fullName evidence="1">Uncharacterized protein</fullName>
    </submittedName>
</protein>
<proteinExistence type="predicted"/>
<dbReference type="EMBL" id="BJVS01000010">
    <property type="protein sequence ID" value="GEL54797.1"/>
    <property type="molecule type" value="Genomic_DNA"/>
</dbReference>
<comment type="caution">
    <text evidence="1">The sequence shown here is derived from an EMBL/GenBank/DDBJ whole genome shotgun (WGS) entry which is preliminary data.</text>
</comment>
<dbReference type="Proteomes" id="UP000321287">
    <property type="component" value="Unassembled WGS sequence"/>
</dbReference>
<reference evidence="1 2" key="1">
    <citation type="submission" date="2019-07" db="EMBL/GenBank/DDBJ databases">
        <title>Whole genome shotgun sequence of Asaia bogorensis NBRC 16594.</title>
        <authorList>
            <person name="Hosoyama A."/>
            <person name="Uohara A."/>
            <person name="Ohji S."/>
            <person name="Ichikawa N."/>
        </authorList>
    </citation>
    <scope>NUCLEOTIDE SEQUENCE [LARGE SCALE GENOMIC DNA]</scope>
    <source>
        <strain evidence="1 2">NBRC 16594</strain>
    </source>
</reference>
<name>A0AAN4R5G8_9PROT</name>